<dbReference type="PROSITE" id="PS52004">
    <property type="entry name" value="KS3_2"/>
    <property type="match status" value="1"/>
</dbReference>
<sequence>MTDSKPIVLVTGGAKGIGRAVVEAFVPDSTVIINCFHSYDQGRQLEKELRAAGGDAHCIRASVENQKQREALFTQIQTEYGGIDVLVNNAAFGRFQSVDDASGAEMRRAYDVNVVAALECARLAHPLLRSRGGGSVVNLTSVGSHLVVANYVGVGTSKAALESLTRYLAADWAADGIRVNGVSGGLIEGDVADQFPDAAEMQKVARQATPFQRLGRAAEIANAVRFLASDDASWITGQTIVADGGLSLGGAMLAAPRDWSARTRTDSADASGDSAAQRAAVSESEEREPVAQLSAVQHPVAPETLAPPSAGQDLGSGEQAATARRARPRRDEPIDSPGAIAIVGMGIVTPGASTPDEFWNVLRDGPELMSSDNPERIRPEYFSSDDWAEEDKTYQIASGYADAYTPHPRLQEEIGDDRRATDFATQWLRHAVLSGIEGHDLGERVGCAIGYTADGNQHLEESIVVESFQSDLMDILRASAGSLSGSQRAEVRSALDRAYGLHRVSDGAAPLPIDVGLDAVRELLPDTSDVIMVDTACSSSLYALDIAAKGLREGRYDSAVCGGTFTVGPRNAVLFAKLHGLSQSGNLRPLDERCDGVLFSDGAAVLLLKRHADAIRDGDEILGFVSSMGMSSDGKGKAIYAPSPRGQQLAIERAYASSGPDRGVDWIVAHATGTPAGDLCEITSIRSKAPARTHTYLTSNKSLIGHTGWAAGVVSVIQVLLSLREETILPQHRFTRTPDSYELDGSAFEIPTESKPWLARPEPRRAAISGFGFGGTNAHLVVSDRPNEDPTPRDDDPAVIVGWGADLPGLGDADEIARWARTGHEPPACSFGDTYDATGLALRVPPRVLRTIDRTQLIAVRAAQSLRQQLSAVWEAERERIGVFVGHMGPTRNAMMYARRSHIDLATAALRESATRIGFTAEHEEELRHRVAAGVLPSNEDSFPGIMPNIISARISNVFNTNGPNMGIDVGEASALGAIDVAARYVRAGDVSIAIAGGVHGNSHELLGRLGEGTWGPRTYAEGGVLFAVTRQSFARANDLPILATLGEARRARTRAAARSLSFGGAQAAVTLLRNLLEAKDGEIAATIRPGLEFSLRVTAGSRASDGPGALPYGPGARADSIEAEAPTARTGDLHRTTPRAEPSLQELQTDIRRFDRGWARSTPWTPATCRRTASTTYLGDDSMTALLNSGDDEETARARSDENPHVRVVIDMTRIPHAPSTDSAEWRRVTAWHDGLLRYLQTRTQPPQSFAIAVVGGWQGHTAHPLSGLFTGFAKSLALEYASSSVCCVLVESDGADHALAALEDALARPASLPTAAYGAGFRYSERILPASDQIDQSRGLDGRSIVVATGGARGVTSEVVRFIARTFGSEIHLIGSSDLTGNLATVARTPSSALADRASFIRYRRSSGSKASVAEIVNEFEAVTGAIQTKELIAELEAHNGRGRAAYHRADVRDAAELRAVAQRIEQGRRVDLVIHGAGINRAATVSTKHPSAYADVREIKVGGYLNLKAAFTESPRRWCSFGSLIGLTGQYGETDYAGANDVLSAFALAEMATGRDEFCIGWTLWRDVGMGSSEVHRSFFSETRGGVLTQMPTLDGVELFRRELLRPPGAPSVVHIGSIEAGAIQHRAKGLMPEQREVTHGFYIDRVEREGDTVTAFRMIDHRDMNLEHHSVAGVGTLPGCFVVELAAEAVRVLHPGLFITGLRDLEFHAFVRLDGPATRSPLRIRATTRERTAAGTTAVDVVVDSEVRSPSGVLLQESKLYYTARVIMSDRPQRAPIHEPWPDAPEVPVTDPYHVPGARIFLDREFKTTTDTRLHPLGKRARYKVDLPGHEPYRQFHTPVLLLDGLVRLAVLEPLDGRYLPVAAPTRIAQLDLWTDLNDAALASQDITLYSSPRGIGIDEAVGARYWAVDADGRYLAHMRGVEGVVLGYVDEQTGETRTDLNMLSPTLAPAVAL</sequence>
<dbReference type="Proteomes" id="UP000219994">
    <property type="component" value="Unassembled WGS sequence"/>
</dbReference>
<dbReference type="InterPro" id="IPR050091">
    <property type="entry name" value="PKS_NRPS_Biosynth_Enz"/>
</dbReference>
<evidence type="ECO:0000313" key="7">
    <source>
        <dbReference type="EMBL" id="PDQ34296.1"/>
    </source>
</evidence>
<dbReference type="GO" id="GO:0071770">
    <property type="term" value="P:DIM/DIP cell wall layer assembly"/>
    <property type="evidence" value="ECO:0007669"/>
    <property type="project" value="TreeGrafter"/>
</dbReference>
<dbReference type="InterPro" id="IPR020841">
    <property type="entry name" value="PKS_Beta-ketoAc_synthase_dom"/>
</dbReference>
<dbReference type="EMBL" id="NAEP01000056">
    <property type="protein sequence ID" value="PDQ34296.1"/>
    <property type="molecule type" value="Genomic_DNA"/>
</dbReference>
<dbReference type="SUPFAM" id="SSF53901">
    <property type="entry name" value="Thiolase-like"/>
    <property type="match status" value="3"/>
</dbReference>
<dbReference type="InterPro" id="IPR002347">
    <property type="entry name" value="SDR_fam"/>
</dbReference>
<keyword evidence="1" id="KW-0596">Phosphopantetheine</keyword>
<dbReference type="InterPro" id="IPR014031">
    <property type="entry name" value="Ketoacyl_synth_C"/>
</dbReference>
<dbReference type="Pfam" id="PF02801">
    <property type="entry name" value="Ketoacyl-synt_C"/>
    <property type="match status" value="1"/>
</dbReference>
<dbReference type="PRINTS" id="PR00081">
    <property type="entry name" value="GDHRDH"/>
</dbReference>
<feature type="compositionally biased region" description="Low complexity" evidence="5">
    <location>
        <begin position="268"/>
        <end position="280"/>
    </location>
</feature>
<evidence type="ECO:0000256" key="1">
    <source>
        <dbReference type="ARBA" id="ARBA00022450"/>
    </source>
</evidence>
<evidence type="ECO:0000256" key="3">
    <source>
        <dbReference type="ARBA" id="ARBA00023002"/>
    </source>
</evidence>
<feature type="domain" description="Ketosynthase family 3 (KS3)" evidence="6">
    <location>
        <begin position="337"/>
        <end position="784"/>
    </location>
</feature>
<dbReference type="SUPFAM" id="SSF51735">
    <property type="entry name" value="NAD(P)-binding Rossmann-fold domains"/>
    <property type="match status" value="3"/>
</dbReference>
<dbReference type="InterPro" id="IPR042104">
    <property type="entry name" value="PKS_dehydratase_sf"/>
</dbReference>
<dbReference type="InterPro" id="IPR013968">
    <property type="entry name" value="PKS_KR"/>
</dbReference>
<comment type="similarity">
    <text evidence="4">Belongs to the thiolase-like superfamily. Beta-ketoacyl-ACP synthases family.</text>
</comment>
<feature type="region of interest" description="Disordered" evidence="5">
    <location>
        <begin position="259"/>
        <end position="337"/>
    </location>
</feature>
<dbReference type="Pfam" id="PF00109">
    <property type="entry name" value="ketoacyl-synt"/>
    <property type="match status" value="3"/>
</dbReference>
<dbReference type="InterPro" id="IPR014030">
    <property type="entry name" value="Ketoacyl_synth_N"/>
</dbReference>
<dbReference type="SMART" id="SM00825">
    <property type="entry name" value="PKS_KS"/>
    <property type="match status" value="1"/>
</dbReference>
<keyword evidence="4" id="KW-0808">Transferase</keyword>
<name>A0A2A6FNX6_9MICO</name>
<evidence type="ECO:0000256" key="2">
    <source>
        <dbReference type="ARBA" id="ARBA00022553"/>
    </source>
</evidence>
<evidence type="ECO:0000256" key="5">
    <source>
        <dbReference type="SAM" id="MobiDB-lite"/>
    </source>
</evidence>
<dbReference type="GO" id="GO:0004312">
    <property type="term" value="F:fatty acid synthase activity"/>
    <property type="evidence" value="ECO:0007669"/>
    <property type="project" value="TreeGrafter"/>
</dbReference>
<proteinExistence type="inferred from homology"/>
<dbReference type="PANTHER" id="PTHR43775">
    <property type="entry name" value="FATTY ACID SYNTHASE"/>
    <property type="match status" value="1"/>
</dbReference>
<dbReference type="GO" id="GO:0005737">
    <property type="term" value="C:cytoplasm"/>
    <property type="evidence" value="ECO:0007669"/>
    <property type="project" value="TreeGrafter"/>
</dbReference>
<keyword evidence="3" id="KW-0560">Oxidoreductase</keyword>
<dbReference type="GO" id="GO:0016491">
    <property type="term" value="F:oxidoreductase activity"/>
    <property type="evidence" value="ECO:0007669"/>
    <property type="project" value="UniProtKB-KW"/>
</dbReference>
<dbReference type="Gene3D" id="3.40.47.10">
    <property type="match status" value="2"/>
</dbReference>
<dbReference type="PANTHER" id="PTHR43775:SF37">
    <property type="entry name" value="SI:DKEY-61P9.11"/>
    <property type="match status" value="1"/>
</dbReference>
<dbReference type="FunFam" id="3.40.50.720:FF:000084">
    <property type="entry name" value="Short-chain dehydrogenase reductase"/>
    <property type="match status" value="1"/>
</dbReference>
<dbReference type="GO" id="GO:0006633">
    <property type="term" value="P:fatty acid biosynthetic process"/>
    <property type="evidence" value="ECO:0007669"/>
    <property type="project" value="TreeGrafter"/>
</dbReference>
<dbReference type="SMART" id="SM00822">
    <property type="entry name" value="PKS_KR"/>
    <property type="match status" value="1"/>
</dbReference>
<evidence type="ECO:0000313" key="8">
    <source>
        <dbReference type="Proteomes" id="UP000219994"/>
    </source>
</evidence>
<organism evidence="7 8">
    <name type="scientific">Candidatus Lumbricidiphila eiseniae</name>
    <dbReference type="NCBI Taxonomy" id="1969409"/>
    <lineage>
        <taxon>Bacteria</taxon>
        <taxon>Bacillati</taxon>
        <taxon>Actinomycetota</taxon>
        <taxon>Actinomycetes</taxon>
        <taxon>Micrococcales</taxon>
        <taxon>Microbacteriaceae</taxon>
        <taxon>Candidatus Lumbricidiphila</taxon>
    </lineage>
</organism>
<reference evidence="8" key="1">
    <citation type="submission" date="2017-03" db="EMBL/GenBank/DDBJ databases">
        <authorList>
            <person name="Lund M.B."/>
        </authorList>
    </citation>
    <scope>NUCLEOTIDE SEQUENCE [LARGE SCALE GENOMIC DNA]</scope>
</reference>
<accession>A0A2A6FNX6</accession>
<evidence type="ECO:0000256" key="4">
    <source>
        <dbReference type="RuleBase" id="RU003694"/>
    </source>
</evidence>
<comment type="caution">
    <text evidence="7">The sequence shown here is derived from an EMBL/GenBank/DDBJ whole genome shotgun (WGS) entry which is preliminary data.</text>
</comment>
<dbReference type="Gene3D" id="3.10.129.110">
    <property type="entry name" value="Polyketide synthase dehydratase"/>
    <property type="match status" value="1"/>
</dbReference>
<dbReference type="CDD" id="cd00833">
    <property type="entry name" value="PKS"/>
    <property type="match status" value="1"/>
</dbReference>
<dbReference type="InterPro" id="IPR057326">
    <property type="entry name" value="KR_dom"/>
</dbReference>
<dbReference type="Gene3D" id="3.40.50.720">
    <property type="entry name" value="NAD(P)-binding Rossmann-like Domain"/>
    <property type="match status" value="2"/>
</dbReference>
<evidence type="ECO:0000259" key="6">
    <source>
        <dbReference type="PROSITE" id="PS52004"/>
    </source>
</evidence>
<dbReference type="Pfam" id="PF08659">
    <property type="entry name" value="KR"/>
    <property type="match status" value="1"/>
</dbReference>
<dbReference type="InterPro" id="IPR016039">
    <property type="entry name" value="Thiolase-like"/>
</dbReference>
<gene>
    <name evidence="7" type="ORF">B5766_11650</name>
</gene>
<dbReference type="Pfam" id="PF13561">
    <property type="entry name" value="adh_short_C2"/>
    <property type="match status" value="1"/>
</dbReference>
<dbReference type="PRINTS" id="PR00080">
    <property type="entry name" value="SDRFAMILY"/>
</dbReference>
<keyword evidence="2" id="KW-0597">Phosphoprotein</keyword>
<dbReference type="InterPro" id="IPR036291">
    <property type="entry name" value="NAD(P)-bd_dom_sf"/>
</dbReference>
<dbReference type="GO" id="GO:0005886">
    <property type="term" value="C:plasma membrane"/>
    <property type="evidence" value="ECO:0007669"/>
    <property type="project" value="TreeGrafter"/>
</dbReference>
<protein>
    <recommendedName>
        <fullName evidence="6">Ketosynthase family 3 (KS3) domain-containing protein</fullName>
    </recommendedName>
</protein>